<dbReference type="PANTHER" id="PTHR32266:SF16">
    <property type="entry name" value="NICOTIANAMINE SYNTHASE 4-RELATED"/>
    <property type="match status" value="1"/>
</dbReference>
<dbReference type="PROSITE" id="PS51142">
    <property type="entry name" value="NAS"/>
    <property type="match status" value="1"/>
</dbReference>
<dbReference type="GO" id="GO:0030410">
    <property type="term" value="F:nicotianamine synthase activity"/>
    <property type="evidence" value="ECO:0007669"/>
    <property type="project" value="UniProtKB-UniRule"/>
</dbReference>
<evidence type="ECO:0000256" key="7">
    <source>
        <dbReference type="RuleBase" id="RU368095"/>
    </source>
</evidence>
<dbReference type="SUPFAM" id="SSF53335">
    <property type="entry name" value="S-adenosyl-L-methionine-dependent methyltransferases"/>
    <property type="match status" value="1"/>
</dbReference>
<protein>
    <recommendedName>
        <fullName evidence="2 7">Nicotianamine synthase</fullName>
        <ecNumber evidence="2 7">2.5.1.43</ecNumber>
    </recommendedName>
</protein>
<evidence type="ECO:0000313" key="8">
    <source>
        <dbReference type="EMBL" id="EFH68218.1"/>
    </source>
</evidence>
<proteinExistence type="inferred from homology"/>
<keyword evidence="3 7" id="KW-0808">Transferase</keyword>
<dbReference type="STRING" id="81972.D7KB11"/>
<comment type="catalytic activity">
    <reaction evidence="5 7">
        <text>3 S-adenosyl-L-methionine = nicotianamine + 3 S-methyl-5'-thioadenosine + 3 H(+)</text>
        <dbReference type="Rhea" id="RHEA:16481"/>
        <dbReference type="ChEBI" id="CHEBI:15378"/>
        <dbReference type="ChEBI" id="CHEBI:17509"/>
        <dbReference type="ChEBI" id="CHEBI:58249"/>
        <dbReference type="ChEBI" id="CHEBI:59789"/>
        <dbReference type="EC" id="2.5.1.43"/>
    </reaction>
</comment>
<dbReference type="GO" id="GO:0010233">
    <property type="term" value="P:phloem transport"/>
    <property type="evidence" value="ECO:0007669"/>
    <property type="project" value="EnsemblPlants"/>
</dbReference>
<evidence type="ECO:0000256" key="6">
    <source>
        <dbReference type="ARBA" id="ARBA00059390"/>
    </source>
</evidence>
<dbReference type="PANTHER" id="PTHR32266">
    <property type="entry name" value="NICOTIANAMINE SYNTHASE 3"/>
    <property type="match status" value="1"/>
</dbReference>
<gene>
    <name evidence="8" type="ORF">ARALYDRAFT_474806</name>
</gene>
<keyword evidence="9" id="KW-1185">Reference proteome</keyword>
<dbReference type="OrthoDB" id="1858069at2759"/>
<keyword evidence="4 7" id="KW-0949">S-adenosyl-L-methionine</keyword>
<evidence type="ECO:0000313" key="9">
    <source>
        <dbReference type="Proteomes" id="UP000008694"/>
    </source>
</evidence>
<dbReference type="AlphaFoldDB" id="D7KB11"/>
<evidence type="ECO:0000256" key="3">
    <source>
        <dbReference type="ARBA" id="ARBA00022679"/>
    </source>
</evidence>
<dbReference type="Proteomes" id="UP000008694">
    <property type="component" value="Unassembled WGS sequence"/>
</dbReference>
<dbReference type="EMBL" id="GL348713">
    <property type="protein sequence ID" value="EFH68218.1"/>
    <property type="molecule type" value="Genomic_DNA"/>
</dbReference>
<dbReference type="FunFam" id="3.40.50.150:FF:000182">
    <property type="entry name" value="Nicotianamine synthase"/>
    <property type="match status" value="1"/>
</dbReference>
<evidence type="ECO:0000256" key="4">
    <source>
        <dbReference type="ARBA" id="ARBA00022691"/>
    </source>
</evidence>
<dbReference type="KEGG" id="aly:9328021"/>
<comment type="function">
    <text evidence="6 7">Synthesizes nicotianamine, a polyamine which serves as a sensor for the physiological iron status within the plant, and/or might be involved in the transport of iron.</text>
</comment>
<dbReference type="eggNOG" id="ENOG502QTU6">
    <property type="taxonomic scope" value="Eukaryota"/>
</dbReference>
<dbReference type="InterPro" id="IPR029063">
    <property type="entry name" value="SAM-dependent_MTases_sf"/>
</dbReference>
<dbReference type="InterPro" id="IPR004298">
    <property type="entry name" value="Nicotian_synth"/>
</dbReference>
<evidence type="ECO:0000256" key="5">
    <source>
        <dbReference type="ARBA" id="ARBA00049391"/>
    </source>
</evidence>
<accession>D7KB11</accession>
<dbReference type="GO" id="GO:0009860">
    <property type="term" value="P:pollen tube growth"/>
    <property type="evidence" value="ECO:0007669"/>
    <property type="project" value="EnsemblPlants"/>
</dbReference>
<dbReference type="HOGENOM" id="CLU_031919_1_1_1"/>
<evidence type="ECO:0000256" key="2">
    <source>
        <dbReference type="ARBA" id="ARBA00012675"/>
    </source>
</evidence>
<reference evidence="9" key="1">
    <citation type="journal article" date="2011" name="Nat. Genet.">
        <title>The Arabidopsis lyrata genome sequence and the basis of rapid genome size change.</title>
        <authorList>
            <person name="Hu T.T."/>
            <person name="Pattyn P."/>
            <person name="Bakker E.G."/>
            <person name="Cao J."/>
            <person name="Cheng J.-F."/>
            <person name="Clark R.M."/>
            <person name="Fahlgren N."/>
            <person name="Fawcett J.A."/>
            <person name="Grimwood J."/>
            <person name="Gundlach H."/>
            <person name="Haberer G."/>
            <person name="Hollister J.D."/>
            <person name="Ossowski S."/>
            <person name="Ottilar R.P."/>
            <person name="Salamov A.A."/>
            <person name="Schneeberger K."/>
            <person name="Spannagl M."/>
            <person name="Wang X."/>
            <person name="Yang L."/>
            <person name="Nasrallah M.E."/>
            <person name="Bergelson J."/>
            <person name="Carrington J.C."/>
            <person name="Gaut B.S."/>
            <person name="Schmutz J."/>
            <person name="Mayer K.F.X."/>
            <person name="Van de Peer Y."/>
            <person name="Grigoriev I.V."/>
            <person name="Nordborg M."/>
            <person name="Weigel D."/>
            <person name="Guo Y.-L."/>
        </authorList>
    </citation>
    <scope>NUCLEOTIDE SEQUENCE [LARGE SCALE GENOMIC DNA]</scope>
    <source>
        <strain evidence="9">cv. MN47</strain>
    </source>
</reference>
<sequence>MGYCQDDQLVNKICHLYEKISKLETLKPCEDVDTLFKQLVSTCIPPNPNIDVTKMSENIQEMRSNLIKICGEAEGYLEHHFSSILTSFEDNPLHHLNLFPYYNNYLKLSKLEFDLLKQNLNGSVPKTVAFIGSGPLPLTSVVLASSHLKDSIFHNFDIDPSANLVAARLVSSDPDLSQRMFFHTVDVMDVTESLKGFDVVFLAALVGMDKKEKVKVIEHLEKHMSPGALLMLRSAHGPRAFLYPIVEPCDLQGFQVLSVYHPTDEVINSIVISRKLGGEDVGNGVVHDHIDQASDLACNCSKIHVIMNKKKSIIEEFAGANEEQLT</sequence>
<name>D7KB11_ARALL</name>
<dbReference type="GO" id="GO:0009555">
    <property type="term" value="P:pollen development"/>
    <property type="evidence" value="ECO:0007669"/>
    <property type="project" value="EnsemblPlants"/>
</dbReference>
<comment type="similarity">
    <text evidence="1 7">Belongs to the nicotianamine synthase (NAS)-like family.</text>
</comment>
<dbReference type="Gene3D" id="3.40.50.150">
    <property type="entry name" value="Vaccinia Virus protein VP39"/>
    <property type="match status" value="1"/>
</dbReference>
<evidence type="ECO:0000256" key="1">
    <source>
        <dbReference type="ARBA" id="ARBA00007009"/>
    </source>
</evidence>
<dbReference type="EC" id="2.5.1.43" evidence="2 7"/>
<dbReference type="Gramene" id="fgenesh2_kg.1__4760__AT1G56430.1">
    <property type="protein sequence ID" value="fgenesh2_kg.1__4760__AT1G56430.1"/>
    <property type="gene ID" value="fgenesh2_kg.1__4760__AT1G56430.1"/>
</dbReference>
<organism evidence="9">
    <name type="scientific">Arabidopsis lyrata subsp. lyrata</name>
    <name type="common">Lyre-leaved rock-cress</name>
    <dbReference type="NCBI Taxonomy" id="81972"/>
    <lineage>
        <taxon>Eukaryota</taxon>
        <taxon>Viridiplantae</taxon>
        <taxon>Streptophyta</taxon>
        <taxon>Embryophyta</taxon>
        <taxon>Tracheophyta</taxon>
        <taxon>Spermatophyta</taxon>
        <taxon>Magnoliopsida</taxon>
        <taxon>eudicotyledons</taxon>
        <taxon>Gunneridae</taxon>
        <taxon>Pentapetalae</taxon>
        <taxon>rosids</taxon>
        <taxon>malvids</taxon>
        <taxon>Brassicales</taxon>
        <taxon>Brassicaceae</taxon>
        <taxon>Camelineae</taxon>
        <taxon>Arabidopsis</taxon>
    </lineage>
</organism>
<dbReference type="GO" id="GO:0030418">
    <property type="term" value="P:nicotianamine biosynthetic process"/>
    <property type="evidence" value="ECO:0007669"/>
    <property type="project" value="UniProtKB-UniRule"/>
</dbReference>
<dbReference type="Pfam" id="PF03059">
    <property type="entry name" value="NAS"/>
    <property type="match status" value="1"/>
</dbReference>